<dbReference type="PANTHER" id="PTHR37535:SF4">
    <property type="entry name" value="FLUG DOMAIN-CONTAINING PROTEIN"/>
    <property type="match status" value="1"/>
</dbReference>
<protein>
    <submittedName>
        <fullName evidence="1">Uncharacterized protein</fullName>
    </submittedName>
</protein>
<dbReference type="OrthoDB" id="4485682at2759"/>
<dbReference type="InterPro" id="IPR021842">
    <property type="entry name" value="DUF3435"/>
</dbReference>
<organism evidence="1 2">
    <name type="scientific">Periconia macrospinosa</name>
    <dbReference type="NCBI Taxonomy" id="97972"/>
    <lineage>
        <taxon>Eukaryota</taxon>
        <taxon>Fungi</taxon>
        <taxon>Dikarya</taxon>
        <taxon>Ascomycota</taxon>
        <taxon>Pezizomycotina</taxon>
        <taxon>Dothideomycetes</taxon>
        <taxon>Pleosporomycetidae</taxon>
        <taxon>Pleosporales</taxon>
        <taxon>Massarineae</taxon>
        <taxon>Periconiaceae</taxon>
        <taxon>Periconia</taxon>
    </lineage>
</organism>
<sequence length="125" mass="14281">FCIVSHILGISAGQDAFRDNFTDIKQIYALVIPAERNVLRIRWKEEVLNKPFFCNVTNTIGGGSIQRDKAFPYAKYRDIFVRLGRIAGFEAPLELYSLRRASGNNINSRWPSTELSELSQKLTTR</sequence>
<name>A0A2V1CZ15_9PLEO</name>
<gene>
    <name evidence="1" type="ORF">DM02DRAFT_607348</name>
</gene>
<dbReference type="PANTHER" id="PTHR37535">
    <property type="entry name" value="FLUG DOMAIN PROTEIN"/>
    <property type="match status" value="1"/>
</dbReference>
<dbReference type="AlphaFoldDB" id="A0A2V1CZ15"/>
<keyword evidence="2" id="KW-1185">Reference proteome</keyword>
<dbReference type="STRING" id="97972.A0A2V1CZ15"/>
<dbReference type="EMBL" id="KZ806239">
    <property type="protein sequence ID" value="PVH90539.1"/>
    <property type="molecule type" value="Genomic_DNA"/>
</dbReference>
<feature type="non-terminal residue" evidence="1">
    <location>
        <position position="1"/>
    </location>
</feature>
<accession>A0A2V1CZ15</accession>
<evidence type="ECO:0000313" key="1">
    <source>
        <dbReference type="EMBL" id="PVH90539.1"/>
    </source>
</evidence>
<dbReference type="Pfam" id="PF11917">
    <property type="entry name" value="DUF3435"/>
    <property type="match status" value="1"/>
</dbReference>
<dbReference type="Proteomes" id="UP000244855">
    <property type="component" value="Unassembled WGS sequence"/>
</dbReference>
<reference evidence="1 2" key="1">
    <citation type="journal article" date="2018" name="Sci. Rep.">
        <title>Comparative genomics provides insights into the lifestyle and reveals functional heterogeneity of dark septate endophytic fungi.</title>
        <authorList>
            <person name="Knapp D.G."/>
            <person name="Nemeth J.B."/>
            <person name="Barry K."/>
            <person name="Hainaut M."/>
            <person name="Henrissat B."/>
            <person name="Johnson J."/>
            <person name="Kuo A."/>
            <person name="Lim J.H.P."/>
            <person name="Lipzen A."/>
            <person name="Nolan M."/>
            <person name="Ohm R.A."/>
            <person name="Tamas L."/>
            <person name="Grigoriev I.V."/>
            <person name="Spatafora J.W."/>
            <person name="Nagy L.G."/>
            <person name="Kovacs G.M."/>
        </authorList>
    </citation>
    <scope>NUCLEOTIDE SEQUENCE [LARGE SCALE GENOMIC DNA]</scope>
    <source>
        <strain evidence="1 2">DSE2036</strain>
    </source>
</reference>
<evidence type="ECO:0000313" key="2">
    <source>
        <dbReference type="Proteomes" id="UP000244855"/>
    </source>
</evidence>
<proteinExistence type="predicted"/>